<dbReference type="OrthoDB" id="5626576at2"/>
<feature type="chain" id="PRO_5002051412" evidence="1">
    <location>
        <begin position="22"/>
        <end position="433"/>
    </location>
</feature>
<reference evidence="2 3" key="1">
    <citation type="submission" date="2014-12" db="EMBL/GenBank/DDBJ databases">
        <title>Complete genome sequence of Francisella guanzhouensis strain 08HL01032 isolated from air-conditioning system in China.</title>
        <authorList>
            <person name="Svensson D."/>
            <person name="Ohrman C."/>
            <person name="Backman S."/>
            <person name="Karlsson E."/>
            <person name="Nilsson E."/>
            <person name="Bystrom M."/>
            <person name="Larkeryd A."/>
            <person name="Stenberg P."/>
            <person name="Scholtz H.C."/>
            <person name="Forsman M."/>
            <person name="Sjodin A."/>
        </authorList>
    </citation>
    <scope>NUCLEOTIDE SEQUENCE [LARGE SCALE GENOMIC DNA]</scope>
    <source>
        <strain evidence="2 3">08HL01032</strain>
    </source>
</reference>
<organism evidence="2 3">
    <name type="scientific">Allofrancisella guangzhouensis</name>
    <dbReference type="NCBI Taxonomy" id="594679"/>
    <lineage>
        <taxon>Bacteria</taxon>
        <taxon>Pseudomonadati</taxon>
        <taxon>Pseudomonadota</taxon>
        <taxon>Gammaproteobacteria</taxon>
        <taxon>Thiotrichales</taxon>
        <taxon>Francisellaceae</taxon>
        <taxon>Allofrancisella</taxon>
    </lineage>
</organism>
<evidence type="ECO:0000313" key="3">
    <source>
        <dbReference type="Proteomes" id="UP000031104"/>
    </source>
</evidence>
<dbReference type="HOGENOM" id="CLU_632753_0_0_6"/>
<name>A0A0A8E390_9GAMM</name>
<dbReference type="STRING" id="594679.SD28_03000"/>
<dbReference type="EMBL" id="CP010427">
    <property type="protein sequence ID" value="AJC48685.1"/>
    <property type="molecule type" value="Genomic_DNA"/>
</dbReference>
<evidence type="ECO:0000313" key="2">
    <source>
        <dbReference type="EMBL" id="AJC48685.1"/>
    </source>
</evidence>
<dbReference type="KEGG" id="fgu:SD28_03000"/>
<evidence type="ECO:0000256" key="1">
    <source>
        <dbReference type="SAM" id="SignalP"/>
    </source>
</evidence>
<proteinExistence type="predicted"/>
<feature type="signal peptide" evidence="1">
    <location>
        <begin position="1"/>
        <end position="21"/>
    </location>
</feature>
<keyword evidence="1" id="KW-0732">Signal</keyword>
<accession>A0A0A8E390</accession>
<gene>
    <name evidence="2" type="ORF">SD28_03000</name>
</gene>
<dbReference type="AlphaFoldDB" id="A0A0A8E390"/>
<dbReference type="Proteomes" id="UP000031104">
    <property type="component" value="Chromosome"/>
</dbReference>
<sequence length="433" mass="48290">MKKTILCVATILMTSSSLCYSFDIYDGVTWRKGSVIGLKGDQTLVNWQENWKDGGGPQTLVGNGMIVEYYNGFKYGTLSPHDHWRANIKQISTNWQEIPSPVHDWQASVETVVGLDSGAVGYYDGSKWIELHDDSWVNPVNQMSVNWQDEGRPQIVVGLGDGHIIGSDAGAVEYYNGSYWTELHDNSWKSPVIQMSVNSQGEGRPQVVVGLDSGAVEYYNGSYWTELHDAGWKSSVLQMSVNWQGVNKIDIDFSKHQKVIDISKLQPVPVEVVNPQIVVGLKNSAVEYYNGSKWIELHNNSWVNPVNQMSVNWQGDGNPQVVVGLGNGHIISSDAGAVEYYNGSKWNELHDNNWKSPVNQMSVNWFGDGNPQVVVGLDSGAVEYYYTGSEWTELRQGKISTIHFEVNSDMRPVNYMSVEWRGNGLIRGIVVSS</sequence>
<protein>
    <submittedName>
        <fullName evidence="2">Uncharacterized protein</fullName>
    </submittedName>
</protein>
<keyword evidence="3" id="KW-1185">Reference proteome</keyword>
<dbReference type="RefSeq" id="WP_039123967.1">
    <property type="nucleotide sequence ID" value="NZ_CP010427.1"/>
</dbReference>